<name>A0ABS0IIX8_9BACT</name>
<dbReference type="NCBIfam" id="NF006958">
    <property type="entry name" value="PRK09435.1"/>
    <property type="match status" value="1"/>
</dbReference>
<dbReference type="PANTHER" id="PTHR23408">
    <property type="entry name" value="METHYLMALONYL-COA MUTASE"/>
    <property type="match status" value="1"/>
</dbReference>
<keyword evidence="3" id="KW-0378">Hydrolase</keyword>
<organism evidence="3 4">
    <name type="scientific">Hymenobacter jeongseonensis</name>
    <dbReference type="NCBI Taxonomy" id="2791027"/>
    <lineage>
        <taxon>Bacteria</taxon>
        <taxon>Pseudomonadati</taxon>
        <taxon>Bacteroidota</taxon>
        <taxon>Cytophagia</taxon>
        <taxon>Cytophagales</taxon>
        <taxon>Hymenobacteraceae</taxon>
        <taxon>Hymenobacter</taxon>
    </lineage>
</organism>
<evidence type="ECO:0000256" key="1">
    <source>
        <dbReference type="ARBA" id="ARBA00009625"/>
    </source>
</evidence>
<reference evidence="3 4" key="1">
    <citation type="submission" date="2020-11" db="EMBL/GenBank/DDBJ databases">
        <authorList>
            <person name="Kim M.K."/>
        </authorList>
    </citation>
    <scope>NUCLEOTIDE SEQUENCE [LARGE SCALE GENOMIC DNA]</scope>
    <source>
        <strain evidence="3 4">BT683</strain>
    </source>
</reference>
<comment type="caution">
    <text evidence="3">The sequence shown here is derived from an EMBL/GenBank/DDBJ whole genome shotgun (WGS) entry which is preliminary data.</text>
</comment>
<sequence length="334" mass="35217">MPPKRLSAAEYTAGLLAGNRTVLGRAITLVESTLPADQALAQGVLQAALPHTGRSLRVGITGVPGVGKSTFIEALGRYLVETLGKKLAVLAVDPSSQRGGGSILGDKTRMPWLSAHPAAFIRPSPAGGSLGGVARATREALLLCEAAGHDVIFVETVGVGQSETTVHGMVDFFLLLLLAGAGDELQGLKRGIMEMADALCITKADHGNEQAARRARVDYQSALHLFPPSPSGQVQPVLLTSAVSGTGLTEVWEVIEHYAAATQASGYFQQRRQQQQLQWLHQSIVQELETRFYADAAVRLRLPAVQQAVAAGRLTPFAAATELLGLPAGATRPQ</sequence>
<dbReference type="Pfam" id="PF03308">
    <property type="entry name" value="MeaB"/>
    <property type="match status" value="1"/>
</dbReference>
<accession>A0ABS0IIX8</accession>
<dbReference type="Gene3D" id="3.40.50.300">
    <property type="entry name" value="P-loop containing nucleotide triphosphate hydrolases"/>
    <property type="match status" value="1"/>
</dbReference>
<dbReference type="SMART" id="SM00382">
    <property type="entry name" value="AAA"/>
    <property type="match status" value="1"/>
</dbReference>
<dbReference type="PANTHER" id="PTHR23408:SF3">
    <property type="entry name" value="METHYLMALONIC ACIDURIA TYPE A PROTEIN, MITOCHONDRIAL"/>
    <property type="match status" value="1"/>
</dbReference>
<dbReference type="Gene3D" id="1.10.287.130">
    <property type="match status" value="1"/>
</dbReference>
<comment type="similarity">
    <text evidence="1">Belongs to the SIMIBI class G3E GTPase family. ArgK/MeaB subfamily.</text>
</comment>
<dbReference type="GO" id="GO:0016787">
    <property type="term" value="F:hydrolase activity"/>
    <property type="evidence" value="ECO:0007669"/>
    <property type="project" value="UniProtKB-KW"/>
</dbReference>
<feature type="domain" description="AAA+ ATPase" evidence="2">
    <location>
        <begin position="54"/>
        <end position="223"/>
    </location>
</feature>
<proteinExistence type="inferred from homology"/>
<evidence type="ECO:0000313" key="4">
    <source>
        <dbReference type="Proteomes" id="UP000597617"/>
    </source>
</evidence>
<dbReference type="SUPFAM" id="SSF52540">
    <property type="entry name" value="P-loop containing nucleoside triphosphate hydrolases"/>
    <property type="match status" value="1"/>
</dbReference>
<evidence type="ECO:0000313" key="3">
    <source>
        <dbReference type="EMBL" id="MBF9238296.1"/>
    </source>
</evidence>
<dbReference type="Gene3D" id="1.20.5.170">
    <property type="match status" value="1"/>
</dbReference>
<dbReference type="EMBL" id="JADQDQ010000005">
    <property type="protein sequence ID" value="MBF9238296.1"/>
    <property type="molecule type" value="Genomic_DNA"/>
</dbReference>
<gene>
    <name evidence="3" type="primary">meaB</name>
    <name evidence="3" type="ORF">I2I05_12900</name>
</gene>
<dbReference type="InterPro" id="IPR003593">
    <property type="entry name" value="AAA+_ATPase"/>
</dbReference>
<protein>
    <submittedName>
        <fullName evidence="3">Methylmalonyl Co-A mutase-associated GTPase MeaB</fullName>
        <ecNumber evidence="3">3.6.5.-</ecNumber>
    </submittedName>
</protein>
<dbReference type="EC" id="3.6.5.-" evidence="3"/>
<dbReference type="InterPro" id="IPR027417">
    <property type="entry name" value="P-loop_NTPase"/>
</dbReference>
<dbReference type="InterPro" id="IPR005129">
    <property type="entry name" value="GTPase_ArgK"/>
</dbReference>
<keyword evidence="4" id="KW-1185">Reference proteome</keyword>
<dbReference type="Proteomes" id="UP000597617">
    <property type="component" value="Unassembled WGS sequence"/>
</dbReference>
<evidence type="ECO:0000259" key="2">
    <source>
        <dbReference type="SMART" id="SM00382"/>
    </source>
</evidence>
<dbReference type="RefSeq" id="WP_196282664.1">
    <property type="nucleotide sequence ID" value="NZ_JADQDQ010000005.1"/>
</dbReference>
<dbReference type="NCBIfam" id="TIGR00750">
    <property type="entry name" value="lao"/>
    <property type="match status" value="1"/>
</dbReference>
<dbReference type="CDD" id="cd03114">
    <property type="entry name" value="MMAA-like"/>
    <property type="match status" value="1"/>
</dbReference>